<proteinExistence type="predicted"/>
<dbReference type="NCBIfam" id="NF005415">
    <property type="entry name" value="PRK06991.1"/>
    <property type="match status" value="1"/>
</dbReference>
<gene>
    <name evidence="14" type="primary">rsxB</name>
    <name evidence="14" type="ORF">GJ699_15490</name>
</gene>
<evidence type="ECO:0000256" key="7">
    <source>
        <dbReference type="ARBA" id="ARBA00022967"/>
    </source>
</evidence>
<evidence type="ECO:0000259" key="13">
    <source>
        <dbReference type="PROSITE" id="PS51656"/>
    </source>
</evidence>
<evidence type="ECO:0000256" key="3">
    <source>
        <dbReference type="ARBA" id="ARBA00022485"/>
    </source>
</evidence>
<organism evidence="14 15">
    <name type="scientific">Duganella guangzhouensis</name>
    <dbReference type="NCBI Taxonomy" id="2666084"/>
    <lineage>
        <taxon>Bacteria</taxon>
        <taxon>Pseudomonadati</taxon>
        <taxon>Pseudomonadota</taxon>
        <taxon>Betaproteobacteria</taxon>
        <taxon>Burkholderiales</taxon>
        <taxon>Oxalobacteraceae</taxon>
        <taxon>Telluria group</taxon>
        <taxon>Duganella</taxon>
    </lineage>
</organism>
<dbReference type="Gene3D" id="3.30.70.3270">
    <property type="match status" value="1"/>
</dbReference>
<keyword evidence="3" id="KW-0004">4Fe-4S</keyword>
<evidence type="ECO:0000259" key="12">
    <source>
        <dbReference type="PROSITE" id="PS51379"/>
    </source>
</evidence>
<dbReference type="Pfam" id="PF04060">
    <property type="entry name" value="FeS"/>
    <property type="match status" value="1"/>
</dbReference>
<dbReference type="PANTHER" id="PTHR42859">
    <property type="entry name" value="OXIDOREDUCTASE"/>
    <property type="match status" value="1"/>
</dbReference>
<evidence type="ECO:0000256" key="2">
    <source>
        <dbReference type="ARBA" id="ARBA00022475"/>
    </source>
</evidence>
<keyword evidence="1" id="KW-0813">Transport</keyword>
<keyword evidence="7" id="KW-1278">Translocase</keyword>
<dbReference type="Gene3D" id="3.30.70.20">
    <property type="match status" value="1"/>
</dbReference>
<dbReference type="Pfam" id="PF14697">
    <property type="entry name" value="Fer4_21"/>
    <property type="match status" value="1"/>
</dbReference>
<feature type="domain" description="4Fe-4S" evidence="13">
    <location>
        <begin position="3"/>
        <end position="62"/>
    </location>
</feature>
<keyword evidence="4" id="KW-0997">Cell inner membrane</keyword>
<evidence type="ECO:0000256" key="8">
    <source>
        <dbReference type="ARBA" id="ARBA00022982"/>
    </source>
</evidence>
<evidence type="ECO:0000256" key="6">
    <source>
        <dbReference type="ARBA" id="ARBA00022737"/>
    </source>
</evidence>
<dbReference type="NCBIfam" id="TIGR01944">
    <property type="entry name" value="rnfB"/>
    <property type="match status" value="1"/>
</dbReference>
<evidence type="ECO:0000256" key="10">
    <source>
        <dbReference type="ARBA" id="ARBA00023014"/>
    </source>
</evidence>
<dbReference type="SUPFAM" id="SSF54862">
    <property type="entry name" value="4Fe-4S ferredoxins"/>
    <property type="match status" value="1"/>
</dbReference>
<keyword evidence="10" id="KW-0411">Iron-sulfur</keyword>
<keyword evidence="11" id="KW-0472">Membrane</keyword>
<dbReference type="InterPro" id="IPR017900">
    <property type="entry name" value="4Fe4S_Fe_S_CS"/>
</dbReference>
<reference evidence="14 15" key="1">
    <citation type="submission" date="2019-11" db="EMBL/GenBank/DDBJ databases">
        <title>Novel species isolated from a subtropical stream in China.</title>
        <authorList>
            <person name="Lu H."/>
        </authorList>
    </citation>
    <scope>NUCLEOTIDE SEQUENCE [LARGE SCALE GENOMIC DNA]</scope>
    <source>
        <strain evidence="14 15">FT80W</strain>
    </source>
</reference>
<keyword evidence="9" id="KW-0408">Iron</keyword>
<accession>A0A6I2KZ10</accession>
<evidence type="ECO:0000313" key="15">
    <source>
        <dbReference type="Proteomes" id="UP000433309"/>
    </source>
</evidence>
<dbReference type="PROSITE" id="PS51656">
    <property type="entry name" value="4FE4S"/>
    <property type="match status" value="1"/>
</dbReference>
<evidence type="ECO:0000256" key="5">
    <source>
        <dbReference type="ARBA" id="ARBA00022723"/>
    </source>
</evidence>
<dbReference type="GO" id="GO:0046872">
    <property type="term" value="F:metal ion binding"/>
    <property type="evidence" value="ECO:0007669"/>
    <property type="project" value="UniProtKB-KW"/>
</dbReference>
<evidence type="ECO:0000256" key="1">
    <source>
        <dbReference type="ARBA" id="ARBA00022448"/>
    </source>
</evidence>
<protein>
    <submittedName>
        <fullName evidence="14">Electron transport complex subunit RsxB</fullName>
    </submittedName>
</protein>
<dbReference type="GO" id="GO:0009055">
    <property type="term" value="F:electron transfer activity"/>
    <property type="evidence" value="ECO:0007669"/>
    <property type="project" value="InterPro"/>
</dbReference>
<comment type="caution">
    <text evidence="14">The sequence shown here is derived from an EMBL/GenBank/DDBJ whole genome shotgun (WGS) entry which is preliminary data.</text>
</comment>
<dbReference type="RefSeq" id="WP_371867569.1">
    <property type="nucleotide sequence ID" value="NZ_WKJK01000007.1"/>
</dbReference>
<dbReference type="PROSITE" id="PS51379">
    <property type="entry name" value="4FE4S_FER_2"/>
    <property type="match status" value="2"/>
</dbReference>
<dbReference type="PROSITE" id="PS00198">
    <property type="entry name" value="4FE4S_FER_1"/>
    <property type="match status" value="2"/>
</dbReference>
<dbReference type="InterPro" id="IPR017896">
    <property type="entry name" value="4Fe4S_Fe-S-bd"/>
</dbReference>
<evidence type="ECO:0000256" key="11">
    <source>
        <dbReference type="ARBA" id="ARBA00023136"/>
    </source>
</evidence>
<dbReference type="InterPro" id="IPR050294">
    <property type="entry name" value="RnfB_subfamily"/>
</dbReference>
<keyword evidence="5" id="KW-0479">Metal-binding</keyword>
<dbReference type="Proteomes" id="UP000433309">
    <property type="component" value="Unassembled WGS sequence"/>
</dbReference>
<feature type="domain" description="4Fe-4S ferredoxin-type" evidence="12">
    <location>
        <begin position="78"/>
        <end position="107"/>
    </location>
</feature>
<keyword evidence="6" id="KW-0677">Repeat</keyword>
<evidence type="ECO:0000256" key="9">
    <source>
        <dbReference type="ARBA" id="ARBA00023004"/>
    </source>
</evidence>
<name>A0A6I2KZ10_9BURK</name>
<keyword evidence="8" id="KW-0249">Electron transport</keyword>
<evidence type="ECO:0000256" key="4">
    <source>
        <dbReference type="ARBA" id="ARBA00022519"/>
    </source>
</evidence>
<evidence type="ECO:0000313" key="14">
    <source>
        <dbReference type="EMBL" id="MRW91395.1"/>
    </source>
</evidence>
<keyword evidence="15" id="KW-1185">Reference proteome</keyword>
<dbReference type="InterPro" id="IPR010207">
    <property type="entry name" value="Elect_transpt_cplx_RnfB/RsxB"/>
</dbReference>
<dbReference type="EMBL" id="WKJK01000007">
    <property type="protein sequence ID" value="MRW91395.1"/>
    <property type="molecule type" value="Genomic_DNA"/>
</dbReference>
<dbReference type="AlphaFoldDB" id="A0A6I2KZ10"/>
<dbReference type="PANTHER" id="PTHR42859:SF3">
    <property type="entry name" value="ION-TRANSLOCATING OXIDOREDUCTASE COMPLEX SUBUNIT B"/>
    <property type="match status" value="1"/>
</dbReference>
<dbReference type="Gene3D" id="1.10.15.40">
    <property type="entry name" value="Electron transport complex subunit B, putative Fe-S cluster"/>
    <property type="match status" value="1"/>
</dbReference>
<keyword evidence="2" id="KW-1003">Cell membrane</keyword>
<sequence length="224" mass="24078">MSDQATLADRIENALPQTQCTKCGYDGCRPYAEAIAAGAADINQCPPGGAEGIERLSAVTGRKVIPLNPVNGLERPRAVAYIDESLCIGCTLCIQACPVDAIVGAGKLMHTVVPSLCTGCDLCVAPCPVDCIVMYPVTETTGWAAWTQSDANAARERHDFRSFRLKRDKQENDARLAAKAQEKMEKVNTIDPADAESAAALERKRAIIAAAMERARLKKESENK</sequence>
<dbReference type="GO" id="GO:0051539">
    <property type="term" value="F:4 iron, 4 sulfur cluster binding"/>
    <property type="evidence" value="ECO:0007669"/>
    <property type="project" value="UniProtKB-KW"/>
</dbReference>
<dbReference type="InterPro" id="IPR007202">
    <property type="entry name" value="4Fe-4S_dom"/>
</dbReference>
<feature type="domain" description="4Fe-4S ferredoxin-type" evidence="12">
    <location>
        <begin position="108"/>
        <end position="137"/>
    </location>
</feature>